<dbReference type="Proteomes" id="UP000299102">
    <property type="component" value="Unassembled WGS sequence"/>
</dbReference>
<sequence length="78" mass="9118">MTPYTRCLNLDYSAELVTRPITNPKRRMYRRGQFKPQLLSCDIYLRCLSNVRQLTVVRHAPAKRVKCGHARSLNLDGR</sequence>
<protein>
    <submittedName>
        <fullName evidence="1">Uncharacterized protein</fullName>
    </submittedName>
</protein>
<dbReference type="AlphaFoldDB" id="A0A4C1WS24"/>
<reference evidence="1 2" key="1">
    <citation type="journal article" date="2019" name="Commun. Biol.">
        <title>The bagworm genome reveals a unique fibroin gene that provides high tensile strength.</title>
        <authorList>
            <person name="Kono N."/>
            <person name="Nakamura H."/>
            <person name="Ohtoshi R."/>
            <person name="Tomita M."/>
            <person name="Numata K."/>
            <person name="Arakawa K."/>
        </authorList>
    </citation>
    <scope>NUCLEOTIDE SEQUENCE [LARGE SCALE GENOMIC DNA]</scope>
</reference>
<proteinExistence type="predicted"/>
<evidence type="ECO:0000313" key="1">
    <source>
        <dbReference type="EMBL" id="GBP53119.1"/>
    </source>
</evidence>
<organism evidence="1 2">
    <name type="scientific">Eumeta variegata</name>
    <name type="common">Bagworm moth</name>
    <name type="synonym">Eumeta japonica</name>
    <dbReference type="NCBI Taxonomy" id="151549"/>
    <lineage>
        <taxon>Eukaryota</taxon>
        <taxon>Metazoa</taxon>
        <taxon>Ecdysozoa</taxon>
        <taxon>Arthropoda</taxon>
        <taxon>Hexapoda</taxon>
        <taxon>Insecta</taxon>
        <taxon>Pterygota</taxon>
        <taxon>Neoptera</taxon>
        <taxon>Endopterygota</taxon>
        <taxon>Lepidoptera</taxon>
        <taxon>Glossata</taxon>
        <taxon>Ditrysia</taxon>
        <taxon>Tineoidea</taxon>
        <taxon>Psychidae</taxon>
        <taxon>Oiketicinae</taxon>
        <taxon>Eumeta</taxon>
    </lineage>
</organism>
<accession>A0A4C1WS24</accession>
<dbReference type="EMBL" id="BGZK01000616">
    <property type="protein sequence ID" value="GBP53119.1"/>
    <property type="molecule type" value="Genomic_DNA"/>
</dbReference>
<comment type="caution">
    <text evidence="1">The sequence shown here is derived from an EMBL/GenBank/DDBJ whole genome shotgun (WGS) entry which is preliminary data.</text>
</comment>
<evidence type="ECO:0000313" key="2">
    <source>
        <dbReference type="Proteomes" id="UP000299102"/>
    </source>
</evidence>
<gene>
    <name evidence="1" type="ORF">EVAR_97123_1</name>
</gene>
<keyword evidence="2" id="KW-1185">Reference proteome</keyword>
<name>A0A4C1WS24_EUMVA</name>